<name>A0A420IIG8_9PEZI</name>
<organism evidence="2 3">
    <name type="scientific">Golovinomyces cichoracearum</name>
    <dbReference type="NCBI Taxonomy" id="62708"/>
    <lineage>
        <taxon>Eukaryota</taxon>
        <taxon>Fungi</taxon>
        <taxon>Dikarya</taxon>
        <taxon>Ascomycota</taxon>
        <taxon>Pezizomycotina</taxon>
        <taxon>Leotiomycetes</taxon>
        <taxon>Erysiphales</taxon>
        <taxon>Erysiphaceae</taxon>
        <taxon>Golovinomyces</taxon>
    </lineage>
</organism>
<protein>
    <submittedName>
        <fullName evidence="2">Uncharacterized protein</fullName>
    </submittedName>
</protein>
<feature type="compositionally biased region" description="Low complexity" evidence="1">
    <location>
        <begin position="29"/>
        <end position="49"/>
    </location>
</feature>
<dbReference type="PANTHER" id="PTHR28186">
    <property type="entry name" value="MEIOTICALLY UP-REGULATED GENE 9 PROTEIN"/>
    <property type="match status" value="1"/>
</dbReference>
<evidence type="ECO:0000256" key="1">
    <source>
        <dbReference type="SAM" id="MobiDB-lite"/>
    </source>
</evidence>
<feature type="region of interest" description="Disordered" evidence="1">
    <location>
        <begin position="1"/>
        <end position="65"/>
    </location>
</feature>
<feature type="compositionally biased region" description="Polar residues" evidence="1">
    <location>
        <begin position="229"/>
        <end position="239"/>
    </location>
</feature>
<dbReference type="EMBL" id="MCBS01024001">
    <property type="protein sequence ID" value="RKF74364.1"/>
    <property type="molecule type" value="Genomic_DNA"/>
</dbReference>
<dbReference type="PANTHER" id="PTHR28186:SF1">
    <property type="entry name" value="MEIOTICALLY UP-REGULATED GENE 9 PROTEIN"/>
    <property type="match status" value="1"/>
</dbReference>
<evidence type="ECO:0000313" key="2">
    <source>
        <dbReference type="EMBL" id="RKF74364.1"/>
    </source>
</evidence>
<accession>A0A420IIG8</accession>
<proteinExistence type="predicted"/>
<feature type="compositionally biased region" description="Basic and acidic residues" evidence="1">
    <location>
        <begin position="10"/>
        <end position="27"/>
    </location>
</feature>
<comment type="caution">
    <text evidence="2">The sequence shown here is derived from an EMBL/GenBank/DDBJ whole genome shotgun (WGS) entry which is preliminary data.</text>
</comment>
<feature type="compositionally biased region" description="Basic and acidic residues" evidence="1">
    <location>
        <begin position="50"/>
        <end position="65"/>
    </location>
</feature>
<sequence>MSTRLAGPRADIHESHAQHRSFFDRPRVRSGFSLRSSHSRKSTSSISKISIHESHEEKEAKRLKTKTDPSMAMIEVEPFDVLEATAACNTKTTLAPIRAIQHRDKFGNPILEPDRSNPTRSRWERPLDTIRSFEAAVDGSYKRQSQLRNEFTASRRSSYYGLSSEDKSCYRSSAIYGPSPTPSGQYNYYENTGSNQNIHFNRPRHHRTEFYKNGHTIYSVPDVQESYNLVNSTSGSGSSADPAYSTGPSSENSSIARVAFTSRNETSDGNIDRQAQTLQNQNILKQTNESVQELPDLAVKEAVRAPIKLGTNHDSSPTPKNVFRPVKKRKSWLSKRLSKIL</sequence>
<reference evidence="2 3" key="1">
    <citation type="journal article" date="2018" name="BMC Genomics">
        <title>Comparative genome analyses reveal sequence features reflecting distinct modes of host-adaptation between dicot and monocot powdery mildew.</title>
        <authorList>
            <person name="Wu Y."/>
            <person name="Ma X."/>
            <person name="Pan Z."/>
            <person name="Kale S.D."/>
            <person name="Song Y."/>
            <person name="King H."/>
            <person name="Zhang Q."/>
            <person name="Presley C."/>
            <person name="Deng X."/>
            <person name="Wei C.I."/>
            <person name="Xiao S."/>
        </authorList>
    </citation>
    <scope>NUCLEOTIDE SEQUENCE [LARGE SCALE GENOMIC DNA]</scope>
    <source>
        <strain evidence="2">UMSG1</strain>
    </source>
</reference>
<feature type="region of interest" description="Disordered" evidence="1">
    <location>
        <begin position="229"/>
        <end position="254"/>
    </location>
</feature>
<dbReference type="Proteomes" id="UP000285326">
    <property type="component" value="Unassembled WGS sequence"/>
</dbReference>
<evidence type="ECO:0000313" key="3">
    <source>
        <dbReference type="Proteomes" id="UP000285326"/>
    </source>
</evidence>
<dbReference type="AlphaFoldDB" id="A0A420IIG8"/>
<dbReference type="Pfam" id="PF10295">
    <property type="entry name" value="DUF2406"/>
    <property type="match status" value="1"/>
</dbReference>
<gene>
    <name evidence="2" type="ORF">GcM1_240147</name>
</gene>
<dbReference type="InterPro" id="IPR018809">
    <property type="entry name" value="DUF2406"/>
</dbReference>